<proteinExistence type="predicted"/>
<keyword evidence="2" id="KW-1185">Reference proteome</keyword>
<accession>A0ACB9GHH6</accession>
<gene>
    <name evidence="1" type="ORF">L2E82_12503</name>
</gene>
<evidence type="ECO:0000313" key="2">
    <source>
        <dbReference type="Proteomes" id="UP001055811"/>
    </source>
</evidence>
<organism evidence="1 2">
    <name type="scientific">Cichorium intybus</name>
    <name type="common">Chicory</name>
    <dbReference type="NCBI Taxonomy" id="13427"/>
    <lineage>
        <taxon>Eukaryota</taxon>
        <taxon>Viridiplantae</taxon>
        <taxon>Streptophyta</taxon>
        <taxon>Embryophyta</taxon>
        <taxon>Tracheophyta</taxon>
        <taxon>Spermatophyta</taxon>
        <taxon>Magnoliopsida</taxon>
        <taxon>eudicotyledons</taxon>
        <taxon>Gunneridae</taxon>
        <taxon>Pentapetalae</taxon>
        <taxon>asterids</taxon>
        <taxon>campanulids</taxon>
        <taxon>Asterales</taxon>
        <taxon>Asteraceae</taxon>
        <taxon>Cichorioideae</taxon>
        <taxon>Cichorieae</taxon>
        <taxon>Cichoriinae</taxon>
        <taxon>Cichorium</taxon>
    </lineage>
</organism>
<reference evidence="1 2" key="2">
    <citation type="journal article" date="2022" name="Mol. Ecol. Resour.">
        <title>The genomes of chicory, endive, great burdock and yacon provide insights into Asteraceae paleo-polyploidization history and plant inulin production.</title>
        <authorList>
            <person name="Fan W."/>
            <person name="Wang S."/>
            <person name="Wang H."/>
            <person name="Wang A."/>
            <person name="Jiang F."/>
            <person name="Liu H."/>
            <person name="Zhao H."/>
            <person name="Xu D."/>
            <person name="Zhang Y."/>
        </authorList>
    </citation>
    <scope>NUCLEOTIDE SEQUENCE [LARGE SCALE GENOMIC DNA]</scope>
    <source>
        <strain evidence="2">cv. Punajuju</strain>
        <tissue evidence="1">Leaves</tissue>
    </source>
</reference>
<dbReference type="Proteomes" id="UP001055811">
    <property type="component" value="Linkage Group LG02"/>
</dbReference>
<dbReference type="EMBL" id="CM042010">
    <property type="protein sequence ID" value="KAI3782456.1"/>
    <property type="molecule type" value="Genomic_DNA"/>
</dbReference>
<reference evidence="2" key="1">
    <citation type="journal article" date="2022" name="Mol. Ecol. Resour.">
        <title>The genomes of chicory, endive, great burdock and yacon provide insights into Asteraceae palaeo-polyploidization history and plant inulin production.</title>
        <authorList>
            <person name="Fan W."/>
            <person name="Wang S."/>
            <person name="Wang H."/>
            <person name="Wang A."/>
            <person name="Jiang F."/>
            <person name="Liu H."/>
            <person name="Zhao H."/>
            <person name="Xu D."/>
            <person name="Zhang Y."/>
        </authorList>
    </citation>
    <scope>NUCLEOTIDE SEQUENCE [LARGE SCALE GENOMIC DNA]</scope>
    <source>
        <strain evidence="2">cv. Punajuju</strain>
    </source>
</reference>
<evidence type="ECO:0000313" key="1">
    <source>
        <dbReference type="EMBL" id="KAI3782456.1"/>
    </source>
</evidence>
<name>A0ACB9GHH6_CICIN</name>
<protein>
    <submittedName>
        <fullName evidence="1">Uncharacterized protein</fullName>
    </submittedName>
</protein>
<comment type="caution">
    <text evidence="1">The sequence shown here is derived from an EMBL/GenBank/DDBJ whole genome shotgun (WGS) entry which is preliminary data.</text>
</comment>
<sequence length="112" mass="12431">MFNLVGKNLTFSAFKTSVHRLFPCSLCSSQAASDNSFRVSYLIDSCGIPPDKAISASKYLKFKTADRAGESKVYRSPDFSFGTIVSYGSPISSREKPFAQIQVLKLHRTFSF</sequence>